<sequence>MKYRRFDYAPLIRLKSKELDVLPELCGVVAIEVQVNPEAFSTASKEDRLPWKCVFDAEDLDQLEISKRVWRDCKYLRRISITDGGCHQADTDGEKTTWRNNLSMLENVLQLRIDLRNHLPHQVPQFDNPEPSTPLCSKMHSTARHDSFQFTAPPLMKHFHCKAEAKIISLHRTEACEAF</sequence>
<keyword evidence="2" id="KW-1185">Reference proteome</keyword>
<dbReference type="RefSeq" id="XP_007928921.1">
    <property type="nucleotide sequence ID" value="XM_007930730.1"/>
</dbReference>
<reference evidence="1 2" key="1">
    <citation type="journal article" date="2012" name="PLoS Pathog.">
        <title>Diverse lifestyles and strategies of plant pathogenesis encoded in the genomes of eighteen Dothideomycetes fungi.</title>
        <authorList>
            <person name="Ohm R.A."/>
            <person name="Feau N."/>
            <person name="Henrissat B."/>
            <person name="Schoch C.L."/>
            <person name="Horwitz B.A."/>
            <person name="Barry K.W."/>
            <person name="Condon B.J."/>
            <person name="Copeland A.C."/>
            <person name="Dhillon B."/>
            <person name="Glaser F."/>
            <person name="Hesse C.N."/>
            <person name="Kosti I."/>
            <person name="LaButti K."/>
            <person name="Lindquist E.A."/>
            <person name="Lucas S."/>
            <person name="Salamov A.A."/>
            <person name="Bradshaw R.E."/>
            <person name="Ciuffetti L."/>
            <person name="Hamelin R.C."/>
            <person name="Kema G.H.J."/>
            <person name="Lawrence C."/>
            <person name="Scott J.A."/>
            <person name="Spatafora J.W."/>
            <person name="Turgeon B.G."/>
            <person name="de Wit P.J.G.M."/>
            <person name="Zhong S."/>
            <person name="Goodwin S.B."/>
            <person name="Grigoriev I.V."/>
        </authorList>
    </citation>
    <scope>NUCLEOTIDE SEQUENCE [LARGE SCALE GENOMIC DNA]</scope>
    <source>
        <strain evidence="1 2">CIRAD86</strain>
    </source>
</reference>
<dbReference type="EMBL" id="KB446561">
    <property type="protein sequence ID" value="EME80210.1"/>
    <property type="molecule type" value="Genomic_DNA"/>
</dbReference>
<dbReference type="Proteomes" id="UP000016932">
    <property type="component" value="Unassembled WGS sequence"/>
</dbReference>
<dbReference type="HOGENOM" id="CLU_1504088_0_0_1"/>
<proteinExistence type="predicted"/>
<dbReference type="GeneID" id="19341386"/>
<accession>M2YR81</accession>
<organism evidence="1 2">
    <name type="scientific">Pseudocercospora fijiensis (strain CIRAD86)</name>
    <name type="common">Black leaf streak disease fungus</name>
    <name type="synonym">Mycosphaerella fijiensis</name>
    <dbReference type="NCBI Taxonomy" id="383855"/>
    <lineage>
        <taxon>Eukaryota</taxon>
        <taxon>Fungi</taxon>
        <taxon>Dikarya</taxon>
        <taxon>Ascomycota</taxon>
        <taxon>Pezizomycotina</taxon>
        <taxon>Dothideomycetes</taxon>
        <taxon>Dothideomycetidae</taxon>
        <taxon>Mycosphaerellales</taxon>
        <taxon>Mycosphaerellaceae</taxon>
        <taxon>Pseudocercospora</taxon>
    </lineage>
</organism>
<dbReference type="KEGG" id="pfj:MYCFIDRAFT_77972"/>
<evidence type="ECO:0000313" key="2">
    <source>
        <dbReference type="Proteomes" id="UP000016932"/>
    </source>
</evidence>
<dbReference type="OrthoDB" id="3648795at2759"/>
<name>M2YR81_PSEFD</name>
<gene>
    <name evidence="1" type="ORF">MYCFIDRAFT_77972</name>
</gene>
<dbReference type="AlphaFoldDB" id="M2YR81"/>
<evidence type="ECO:0000313" key="1">
    <source>
        <dbReference type="EMBL" id="EME80210.1"/>
    </source>
</evidence>
<protein>
    <submittedName>
        <fullName evidence="1">Uncharacterized protein</fullName>
    </submittedName>
</protein>
<dbReference type="VEuPathDB" id="FungiDB:MYCFIDRAFT_77972"/>